<evidence type="ECO:0000256" key="6">
    <source>
        <dbReference type="ARBA" id="ARBA00023049"/>
    </source>
</evidence>
<evidence type="ECO:0000256" key="4">
    <source>
        <dbReference type="ARBA" id="ARBA00022801"/>
    </source>
</evidence>
<gene>
    <name evidence="10" type="ORF">FHS81_001934</name>
</gene>
<feature type="coiled-coil region" evidence="7">
    <location>
        <begin position="171"/>
        <end position="254"/>
    </location>
</feature>
<dbReference type="GO" id="GO:0004222">
    <property type="term" value="F:metalloendopeptidase activity"/>
    <property type="evidence" value="ECO:0007669"/>
    <property type="project" value="TreeGrafter"/>
</dbReference>
<evidence type="ECO:0000256" key="3">
    <source>
        <dbReference type="ARBA" id="ARBA00022723"/>
    </source>
</evidence>
<name>A0A7W5Z473_9HYPH</name>
<evidence type="ECO:0000256" key="7">
    <source>
        <dbReference type="SAM" id="Coils"/>
    </source>
</evidence>
<evidence type="ECO:0000256" key="2">
    <source>
        <dbReference type="ARBA" id="ARBA00022670"/>
    </source>
</evidence>
<proteinExistence type="predicted"/>
<dbReference type="PANTHER" id="PTHR21666:SF288">
    <property type="entry name" value="CELL DIVISION PROTEIN YTFB"/>
    <property type="match status" value="1"/>
</dbReference>
<dbReference type="InterPro" id="IPR011055">
    <property type="entry name" value="Dup_hybrid_motif"/>
</dbReference>
<evidence type="ECO:0000259" key="9">
    <source>
        <dbReference type="Pfam" id="PF01551"/>
    </source>
</evidence>
<evidence type="ECO:0000256" key="1">
    <source>
        <dbReference type="ARBA" id="ARBA00001947"/>
    </source>
</evidence>
<feature type="region of interest" description="Disordered" evidence="8">
    <location>
        <begin position="1"/>
        <end position="31"/>
    </location>
</feature>
<dbReference type="GO" id="GO:0006508">
    <property type="term" value="P:proteolysis"/>
    <property type="evidence" value="ECO:0007669"/>
    <property type="project" value="UniProtKB-KW"/>
</dbReference>
<dbReference type="Pfam" id="PF01551">
    <property type="entry name" value="Peptidase_M23"/>
    <property type="match status" value="1"/>
</dbReference>
<dbReference type="CDD" id="cd12797">
    <property type="entry name" value="M23_peptidase"/>
    <property type="match status" value="1"/>
</dbReference>
<evidence type="ECO:0000313" key="10">
    <source>
        <dbReference type="EMBL" id="MBB3809846.1"/>
    </source>
</evidence>
<comment type="cofactor">
    <cofactor evidence="1">
        <name>Zn(2+)</name>
        <dbReference type="ChEBI" id="CHEBI:29105"/>
    </cofactor>
</comment>
<dbReference type="InterPro" id="IPR016047">
    <property type="entry name" value="M23ase_b-sheet_dom"/>
</dbReference>
<dbReference type="RefSeq" id="WP_246374937.1">
    <property type="nucleotide sequence ID" value="NZ_JACICC010000004.1"/>
</dbReference>
<dbReference type="Proteomes" id="UP000537592">
    <property type="component" value="Unassembled WGS sequence"/>
</dbReference>
<keyword evidence="6" id="KW-0482">Metalloprotease</keyword>
<keyword evidence="4" id="KW-0378">Hydrolase</keyword>
<reference evidence="10 11" key="1">
    <citation type="submission" date="2020-08" db="EMBL/GenBank/DDBJ databases">
        <title>Genomic Encyclopedia of Type Strains, Phase IV (KMG-IV): sequencing the most valuable type-strain genomes for metagenomic binning, comparative biology and taxonomic classification.</title>
        <authorList>
            <person name="Goeker M."/>
        </authorList>
    </citation>
    <scope>NUCLEOTIDE SEQUENCE [LARGE SCALE GENOMIC DNA]</scope>
    <source>
        <strain evidence="10 11">DSM 28760</strain>
    </source>
</reference>
<dbReference type="Gene3D" id="6.10.250.3150">
    <property type="match status" value="1"/>
</dbReference>
<dbReference type="SUPFAM" id="SSF51261">
    <property type="entry name" value="Duplicated hybrid motif"/>
    <property type="match status" value="1"/>
</dbReference>
<keyword evidence="3" id="KW-0479">Metal-binding</keyword>
<dbReference type="GO" id="GO:0046872">
    <property type="term" value="F:metal ion binding"/>
    <property type="evidence" value="ECO:0007669"/>
    <property type="project" value="UniProtKB-KW"/>
</dbReference>
<dbReference type="PANTHER" id="PTHR21666">
    <property type="entry name" value="PEPTIDASE-RELATED"/>
    <property type="match status" value="1"/>
</dbReference>
<dbReference type="AlphaFoldDB" id="A0A7W5Z473"/>
<accession>A0A7W5Z473</accession>
<dbReference type="EMBL" id="JACICC010000004">
    <property type="protein sequence ID" value="MBB3809846.1"/>
    <property type="molecule type" value="Genomic_DNA"/>
</dbReference>
<keyword evidence="5" id="KW-0862">Zinc</keyword>
<feature type="domain" description="M23ase beta-sheet core" evidence="9">
    <location>
        <begin position="313"/>
        <end position="419"/>
    </location>
</feature>
<sequence>MSVLSPARAQEEPVAESIPAQEQADDGNRQREELQNLEADLAAREERRKALQAEIASLSADRAELNRVLLETTDRIRGAEDRVTALEQRLLTLDGSEQAIRRSLESRRDVIAEVLAALQRMGRSPPPAVIVEPEDVLLALRSAILLGAVVPDLREEAEALASDLTELARLRQTIATDREALKKDIETLQGEQERLAALIEERQRRIGEAEKSDADEGARVAELADRSRNLKDLIARMEMEITASRRAAEEAQEAERAREKGVEQRLAAEPFGDNARLEPKVSFAKALGLLPYPVRGDIVRRFGEPDGFGGRMEGMAMSTREESVISSPTDGWVVYSGPFRSFGQLLIINAGDGYYVLLAGMERINVALGQFVLTGEPVGLMGKALPSGVNALAPGALAGGANGPVLYVEFRKDGGSIDPSPWWAKTKGEKVRG</sequence>
<protein>
    <submittedName>
        <fullName evidence="10">Septal ring factor EnvC (AmiA/AmiB activator)</fullName>
    </submittedName>
</protein>
<keyword evidence="11" id="KW-1185">Reference proteome</keyword>
<evidence type="ECO:0000256" key="5">
    <source>
        <dbReference type="ARBA" id="ARBA00022833"/>
    </source>
</evidence>
<dbReference type="Gene3D" id="2.70.70.10">
    <property type="entry name" value="Glucose Permease (Domain IIA)"/>
    <property type="match status" value="1"/>
</dbReference>
<evidence type="ECO:0000256" key="8">
    <source>
        <dbReference type="SAM" id="MobiDB-lite"/>
    </source>
</evidence>
<keyword evidence="2" id="KW-0645">Protease</keyword>
<organism evidence="10 11">
    <name type="scientific">Pseudochelatococcus contaminans</name>
    <dbReference type="NCBI Taxonomy" id="1538103"/>
    <lineage>
        <taxon>Bacteria</taxon>
        <taxon>Pseudomonadati</taxon>
        <taxon>Pseudomonadota</taxon>
        <taxon>Alphaproteobacteria</taxon>
        <taxon>Hyphomicrobiales</taxon>
        <taxon>Chelatococcaceae</taxon>
        <taxon>Pseudochelatococcus</taxon>
    </lineage>
</organism>
<dbReference type="InterPro" id="IPR050570">
    <property type="entry name" value="Cell_wall_metabolism_enzyme"/>
</dbReference>
<keyword evidence="7" id="KW-0175">Coiled coil</keyword>
<evidence type="ECO:0000313" key="11">
    <source>
        <dbReference type="Proteomes" id="UP000537592"/>
    </source>
</evidence>
<comment type="caution">
    <text evidence="10">The sequence shown here is derived from an EMBL/GenBank/DDBJ whole genome shotgun (WGS) entry which is preliminary data.</text>
</comment>